<dbReference type="GO" id="GO:0003824">
    <property type="term" value="F:catalytic activity"/>
    <property type="evidence" value="ECO:0007669"/>
    <property type="project" value="InterPro"/>
</dbReference>
<dbReference type="Pfam" id="PF04055">
    <property type="entry name" value="Radical_SAM"/>
    <property type="match status" value="1"/>
</dbReference>
<evidence type="ECO:0000259" key="8">
    <source>
        <dbReference type="PROSITE" id="PS51332"/>
    </source>
</evidence>
<keyword evidence="6" id="KW-0408">Iron</keyword>
<dbReference type="Gene3D" id="3.80.30.20">
    <property type="entry name" value="tm_1862 like domain"/>
    <property type="match status" value="1"/>
</dbReference>
<dbReference type="PROSITE" id="PS51332">
    <property type="entry name" value="B12_BINDING"/>
    <property type="match status" value="1"/>
</dbReference>
<comment type="cofactor">
    <cofactor evidence="1">
        <name>[4Fe-4S] cluster</name>
        <dbReference type="ChEBI" id="CHEBI:49883"/>
    </cofactor>
</comment>
<dbReference type="InterPro" id="IPR051198">
    <property type="entry name" value="BchE-like"/>
</dbReference>
<comment type="caution">
    <text evidence="10">The sequence shown here is derived from an EMBL/GenBank/DDBJ whole genome shotgun (WGS) entry which is preliminary data.</text>
</comment>
<evidence type="ECO:0000313" key="11">
    <source>
        <dbReference type="Proteomes" id="UP000616595"/>
    </source>
</evidence>
<evidence type="ECO:0000256" key="3">
    <source>
        <dbReference type="ARBA" id="ARBA00022679"/>
    </source>
</evidence>
<dbReference type="AlphaFoldDB" id="A0A923KSD2"/>
<keyword evidence="3" id="KW-0808">Transferase</keyword>
<keyword evidence="4" id="KW-0949">S-adenosyl-L-methionine</keyword>
<dbReference type="SFLD" id="SFLDG01123">
    <property type="entry name" value="methyltransferase_(Class_B)"/>
    <property type="match status" value="1"/>
</dbReference>
<keyword evidence="5" id="KW-0479">Metal-binding</keyword>
<dbReference type="PANTHER" id="PTHR43409:SF7">
    <property type="entry name" value="BLL1977 PROTEIN"/>
    <property type="match status" value="1"/>
</dbReference>
<keyword evidence="11" id="KW-1185">Reference proteome</keyword>
<dbReference type="Pfam" id="PF02310">
    <property type="entry name" value="B12-binding"/>
    <property type="match status" value="1"/>
</dbReference>
<evidence type="ECO:0000259" key="9">
    <source>
        <dbReference type="PROSITE" id="PS51918"/>
    </source>
</evidence>
<evidence type="ECO:0000256" key="1">
    <source>
        <dbReference type="ARBA" id="ARBA00001966"/>
    </source>
</evidence>
<dbReference type="InterPro" id="IPR006638">
    <property type="entry name" value="Elp3/MiaA/NifB-like_rSAM"/>
</dbReference>
<protein>
    <submittedName>
        <fullName evidence="10">Radical SAM protein</fullName>
    </submittedName>
</protein>
<dbReference type="CDD" id="cd01335">
    <property type="entry name" value="Radical_SAM"/>
    <property type="match status" value="1"/>
</dbReference>
<keyword evidence="2" id="KW-0489">Methyltransferase</keyword>
<dbReference type="GO" id="GO:0031419">
    <property type="term" value="F:cobalamin binding"/>
    <property type="evidence" value="ECO:0007669"/>
    <property type="project" value="InterPro"/>
</dbReference>
<evidence type="ECO:0000256" key="4">
    <source>
        <dbReference type="ARBA" id="ARBA00022691"/>
    </source>
</evidence>
<evidence type="ECO:0000313" key="10">
    <source>
        <dbReference type="EMBL" id="MBC3888247.1"/>
    </source>
</evidence>
<feature type="domain" description="B12-binding" evidence="8">
    <location>
        <begin position="1"/>
        <end position="138"/>
    </location>
</feature>
<dbReference type="SUPFAM" id="SSF102114">
    <property type="entry name" value="Radical SAM enzymes"/>
    <property type="match status" value="1"/>
</dbReference>
<keyword evidence="7" id="KW-0411">Iron-sulfur</keyword>
<dbReference type="InterPro" id="IPR058240">
    <property type="entry name" value="rSAM_sf"/>
</dbReference>
<dbReference type="GO" id="GO:0051539">
    <property type="term" value="F:4 iron, 4 sulfur cluster binding"/>
    <property type="evidence" value="ECO:0007669"/>
    <property type="project" value="UniProtKB-KW"/>
</dbReference>
<dbReference type="InterPro" id="IPR034466">
    <property type="entry name" value="Methyltransferase_Class_B"/>
</dbReference>
<dbReference type="InterPro" id="IPR006158">
    <property type="entry name" value="Cobalamin-bd"/>
</dbReference>
<feature type="domain" description="Radical SAM core" evidence="9">
    <location>
        <begin position="190"/>
        <end position="410"/>
    </location>
</feature>
<evidence type="ECO:0000256" key="2">
    <source>
        <dbReference type="ARBA" id="ARBA00022603"/>
    </source>
</evidence>
<evidence type="ECO:0000256" key="6">
    <source>
        <dbReference type="ARBA" id="ARBA00023004"/>
    </source>
</evidence>
<reference evidence="10" key="1">
    <citation type="submission" date="2019-10" db="EMBL/GenBank/DDBJ databases">
        <authorList>
            <person name="Ross D.E."/>
            <person name="Gulliver D."/>
        </authorList>
    </citation>
    <scope>NUCLEOTIDE SEQUENCE</scope>
    <source>
        <strain evidence="10">DER-2019</strain>
    </source>
</reference>
<dbReference type="GO" id="GO:0046872">
    <property type="term" value="F:metal ion binding"/>
    <property type="evidence" value="ECO:0007669"/>
    <property type="project" value="UniProtKB-KW"/>
</dbReference>
<dbReference type="SMART" id="SM00729">
    <property type="entry name" value="Elp3"/>
    <property type="match status" value="1"/>
</dbReference>
<sequence length="466" mass="54178">MKILLVSYDNDNSIAYFPLGLGYLAAAIRNSGHDVEIYQQDIYHYPIEHLTEYLDNNHFDIIGLGACGGYYQYDVIKNNVKAINNSKDRPILILGGHLPSPEPEYFLRKFQADFIVIGEGEGTTVELINGLEKGKKDFNDIKSIAYIDENAFYIETERREPIKNIDEIAWPAYDLFDMEQYVLYPAPKMKRKDRNMVMLSGRGCPFKCNFCYRLDKGFRPRSTKGLIDEILFLKKQYMVTFISFWDELLMSSISRMYEFCNGLIDENVDIHWSCNGRLNFASKDLEMLKLMKKAGCVFINYGIESMDNNCLKLMHKNLTTEMIIKGIENTELAGISPGLNIIFGNLKENRAVIEKDVEFLLKYDDHAQLRTIRPVTPYPGTDLYNLAIEKGLIKDIEDFYENKHRNSDLLTCNLTDMTDDEFYECLFWANSMLLNNYINNIKERNSEILENLYHKKDSNFRGFRMV</sequence>
<evidence type="ECO:0000256" key="5">
    <source>
        <dbReference type="ARBA" id="ARBA00022723"/>
    </source>
</evidence>
<dbReference type="EMBL" id="WJBD01000008">
    <property type="protein sequence ID" value="MBC3888247.1"/>
    <property type="molecule type" value="Genomic_DNA"/>
</dbReference>
<dbReference type="Proteomes" id="UP000616595">
    <property type="component" value="Unassembled WGS sequence"/>
</dbReference>
<organism evidence="10 11">
    <name type="scientific">Acetobacterium paludosum</name>
    <dbReference type="NCBI Taxonomy" id="52693"/>
    <lineage>
        <taxon>Bacteria</taxon>
        <taxon>Bacillati</taxon>
        <taxon>Bacillota</taxon>
        <taxon>Clostridia</taxon>
        <taxon>Eubacteriales</taxon>
        <taxon>Eubacteriaceae</taxon>
        <taxon>Acetobacterium</taxon>
    </lineage>
</organism>
<name>A0A923KSD2_9FIRM</name>
<dbReference type="OrthoDB" id="9815044at2"/>
<accession>A0A923KSD2</accession>
<dbReference type="InterPro" id="IPR007197">
    <property type="entry name" value="rSAM"/>
</dbReference>
<gene>
    <name evidence="10" type="ORF">GH810_07985</name>
</gene>
<evidence type="ECO:0000256" key="7">
    <source>
        <dbReference type="ARBA" id="ARBA00023014"/>
    </source>
</evidence>
<dbReference type="InterPro" id="IPR023404">
    <property type="entry name" value="rSAM_horseshoe"/>
</dbReference>
<dbReference type="SFLD" id="SFLDS00029">
    <property type="entry name" value="Radical_SAM"/>
    <property type="match status" value="1"/>
</dbReference>
<dbReference type="PROSITE" id="PS51918">
    <property type="entry name" value="RADICAL_SAM"/>
    <property type="match status" value="1"/>
</dbReference>
<dbReference type="Gene3D" id="3.40.50.280">
    <property type="entry name" value="Cobalamin-binding domain"/>
    <property type="match status" value="1"/>
</dbReference>
<reference evidence="10" key="2">
    <citation type="submission" date="2020-10" db="EMBL/GenBank/DDBJ databases">
        <title>Comparative genomics of the Acetobacterium genus.</title>
        <authorList>
            <person name="Marshall C."/>
            <person name="May H."/>
            <person name="Norman S."/>
        </authorList>
    </citation>
    <scope>NUCLEOTIDE SEQUENCE</scope>
    <source>
        <strain evidence="10">DER-2019</strain>
    </source>
</reference>
<dbReference type="PANTHER" id="PTHR43409">
    <property type="entry name" value="ANAEROBIC MAGNESIUM-PROTOPORPHYRIN IX MONOMETHYL ESTER CYCLASE-RELATED"/>
    <property type="match status" value="1"/>
</dbReference>
<dbReference type="RefSeq" id="WP_148567715.1">
    <property type="nucleotide sequence ID" value="NZ_RXYA01000012.1"/>
</dbReference>
<proteinExistence type="predicted"/>
<dbReference type="SFLD" id="SFLDG01082">
    <property type="entry name" value="B12-binding_domain_containing"/>
    <property type="match status" value="1"/>
</dbReference>